<dbReference type="RefSeq" id="XP_007763026.1">
    <property type="nucleotide sequence ID" value="XM_007764836.1"/>
</dbReference>
<protein>
    <submittedName>
        <fullName evidence="1">Uncharacterized protein</fullName>
    </submittedName>
</protein>
<reference evidence="2" key="1">
    <citation type="journal article" date="2012" name="Science">
        <title>The Paleozoic origin of enzymatic lignin decomposition reconstructed from 31 fungal genomes.</title>
        <authorList>
            <person name="Floudas D."/>
            <person name="Binder M."/>
            <person name="Riley R."/>
            <person name="Barry K."/>
            <person name="Blanchette R.A."/>
            <person name="Henrissat B."/>
            <person name="Martinez A.T."/>
            <person name="Otillar R."/>
            <person name="Spatafora J.W."/>
            <person name="Yadav J.S."/>
            <person name="Aerts A."/>
            <person name="Benoit I."/>
            <person name="Boyd A."/>
            <person name="Carlson A."/>
            <person name="Copeland A."/>
            <person name="Coutinho P.M."/>
            <person name="de Vries R.P."/>
            <person name="Ferreira P."/>
            <person name="Findley K."/>
            <person name="Foster B."/>
            <person name="Gaskell J."/>
            <person name="Glotzer D."/>
            <person name="Gorecki P."/>
            <person name="Heitman J."/>
            <person name="Hesse C."/>
            <person name="Hori C."/>
            <person name="Igarashi K."/>
            <person name="Jurgens J.A."/>
            <person name="Kallen N."/>
            <person name="Kersten P."/>
            <person name="Kohler A."/>
            <person name="Kuees U."/>
            <person name="Kumar T.K.A."/>
            <person name="Kuo A."/>
            <person name="LaButti K."/>
            <person name="Larrondo L.F."/>
            <person name="Lindquist E."/>
            <person name="Ling A."/>
            <person name="Lombard V."/>
            <person name="Lucas S."/>
            <person name="Lundell T."/>
            <person name="Martin R."/>
            <person name="McLaughlin D.J."/>
            <person name="Morgenstern I."/>
            <person name="Morin E."/>
            <person name="Murat C."/>
            <person name="Nagy L.G."/>
            <person name="Nolan M."/>
            <person name="Ohm R.A."/>
            <person name="Patyshakuliyeva A."/>
            <person name="Rokas A."/>
            <person name="Ruiz-Duenas F.J."/>
            <person name="Sabat G."/>
            <person name="Salamov A."/>
            <person name="Samejima M."/>
            <person name="Schmutz J."/>
            <person name="Slot J.C."/>
            <person name="St John F."/>
            <person name="Stenlid J."/>
            <person name="Sun H."/>
            <person name="Sun S."/>
            <person name="Syed K."/>
            <person name="Tsang A."/>
            <person name="Wiebenga A."/>
            <person name="Young D."/>
            <person name="Pisabarro A."/>
            <person name="Eastwood D.C."/>
            <person name="Martin F."/>
            <person name="Cullen D."/>
            <person name="Grigoriev I.V."/>
            <person name="Hibbett D.S."/>
        </authorList>
    </citation>
    <scope>NUCLEOTIDE SEQUENCE [LARGE SCALE GENOMIC DNA]</scope>
    <source>
        <strain evidence="2">RWD-64-598 SS2</strain>
    </source>
</reference>
<comment type="caution">
    <text evidence="1">The sequence shown here is derived from an EMBL/GenBank/DDBJ whole genome shotgun (WGS) entry which is preliminary data.</text>
</comment>
<accession>A0A5M3N3V1</accession>
<name>A0A5M3N3V1_CONPW</name>
<dbReference type="EMBL" id="JH711573">
    <property type="protein sequence ID" value="EIW86092.1"/>
    <property type="molecule type" value="Genomic_DNA"/>
</dbReference>
<proteinExistence type="predicted"/>
<dbReference type="GeneID" id="19201581"/>
<gene>
    <name evidence="1" type="ORF">CONPUDRAFT_140814</name>
</gene>
<keyword evidence="2" id="KW-1185">Reference proteome</keyword>
<dbReference type="Proteomes" id="UP000053558">
    <property type="component" value="Unassembled WGS sequence"/>
</dbReference>
<evidence type="ECO:0000313" key="1">
    <source>
        <dbReference type="EMBL" id="EIW86092.1"/>
    </source>
</evidence>
<dbReference type="KEGG" id="cput:CONPUDRAFT_140814"/>
<dbReference type="AlphaFoldDB" id="A0A5M3N3V1"/>
<organism evidence="1 2">
    <name type="scientific">Coniophora puteana (strain RWD-64-598)</name>
    <name type="common">Brown rot fungus</name>
    <dbReference type="NCBI Taxonomy" id="741705"/>
    <lineage>
        <taxon>Eukaryota</taxon>
        <taxon>Fungi</taxon>
        <taxon>Dikarya</taxon>
        <taxon>Basidiomycota</taxon>
        <taxon>Agaricomycotina</taxon>
        <taxon>Agaricomycetes</taxon>
        <taxon>Agaricomycetidae</taxon>
        <taxon>Boletales</taxon>
        <taxon>Coniophorineae</taxon>
        <taxon>Coniophoraceae</taxon>
        <taxon>Coniophora</taxon>
    </lineage>
</organism>
<evidence type="ECO:0000313" key="2">
    <source>
        <dbReference type="Proteomes" id="UP000053558"/>
    </source>
</evidence>
<dbReference type="OrthoDB" id="66095at2759"/>
<sequence>MSNDTPQQHQPSISDVLLVKSHLSQPPASLPVELIDIILDDASYWPCSTSTVEKLDGVGSAHGGVLDKVCMRSLPLAVEGTEGESMWHEQMEQHRLGELDDELGGEMPVFEKTGPALGPRPRCPTEGGVRGYRNTSGAGIGNSGADTGAGVGTTQEAGAGAKVGWRDAGAKATWAPPRGQFPCRKIEFELCSRDQGWSWCRVLGKTYERSFTWFDALIERADVDDSKSEQHPNVPGAFHLQRNVLAKREWAQHKITWHYLDAIKEGSPEAKEADRMGRGWASLDGQMVRTLKAGDNIALWMRSRLPGSSMDVSKAKITVWWAV</sequence>